<dbReference type="RefSeq" id="WP_285969154.1">
    <property type="nucleotide sequence ID" value="NZ_CP127294.1"/>
</dbReference>
<evidence type="ECO:0000313" key="2">
    <source>
        <dbReference type="Proteomes" id="UP001236014"/>
    </source>
</evidence>
<evidence type="ECO:0000313" key="1">
    <source>
        <dbReference type="EMBL" id="WIX78437.1"/>
    </source>
</evidence>
<dbReference type="Pfam" id="PF13830">
    <property type="entry name" value="DUF4192"/>
    <property type="match status" value="1"/>
</dbReference>
<dbReference type="InterPro" id="IPR025447">
    <property type="entry name" value="DUF4192"/>
</dbReference>
<keyword evidence="2" id="KW-1185">Reference proteome</keyword>
<proteinExistence type="predicted"/>
<accession>A0A9Y2IEU7</accession>
<dbReference type="KEGG" id="acab:QRX50_45000"/>
<organism evidence="1 2">
    <name type="scientific">Amycolatopsis carbonis</name>
    <dbReference type="NCBI Taxonomy" id="715471"/>
    <lineage>
        <taxon>Bacteria</taxon>
        <taxon>Bacillati</taxon>
        <taxon>Actinomycetota</taxon>
        <taxon>Actinomycetes</taxon>
        <taxon>Pseudonocardiales</taxon>
        <taxon>Pseudonocardiaceae</taxon>
        <taxon>Amycolatopsis</taxon>
    </lineage>
</organism>
<sequence>MTTSTPPGTARALLTDPAQLIAALPYLLGFKPAGSVVLLGHRPPGTRIGLILRADLPPRDLLAEQADALAPRFRVDDHTGVTVVIVGGRAGPGGELPHAEFAAELSRALKEYELPVMHPLWTPEISAGAPWACYREPTCGGLLPDPRDTVVAATITNAGFVSFRREDVLALMEPRSPAALVQRRALLSSGAPPWDPDDVLAAAAEVRAAFFRHRRAEGPPSDDQAVRLAHALRVPKVRDACLATAVPPESPVAVAAMSLWLELVRELPAPHRADAAALVAYAALMRSEGALAGMALTNALDACPDHVLAQLLHAVWNLGTDPARLAGLASLPDAVDLGLSLPELSVDDPPPDVGPGR</sequence>
<gene>
    <name evidence="1" type="ORF">QRX50_45000</name>
</gene>
<dbReference type="EMBL" id="CP127294">
    <property type="protein sequence ID" value="WIX78437.1"/>
    <property type="molecule type" value="Genomic_DNA"/>
</dbReference>
<protein>
    <submittedName>
        <fullName evidence="1">DUF4192 domain-containing protein</fullName>
    </submittedName>
</protein>
<name>A0A9Y2IEU7_9PSEU</name>
<dbReference type="Proteomes" id="UP001236014">
    <property type="component" value="Chromosome"/>
</dbReference>
<reference evidence="1 2" key="1">
    <citation type="submission" date="2023-06" db="EMBL/GenBank/DDBJ databases">
        <authorList>
            <person name="Oyuntsetseg B."/>
            <person name="Kim S.B."/>
        </authorList>
    </citation>
    <scope>NUCLEOTIDE SEQUENCE [LARGE SCALE GENOMIC DNA]</scope>
    <source>
        <strain evidence="1 2">2-15</strain>
    </source>
</reference>
<dbReference type="AlphaFoldDB" id="A0A9Y2IEU7"/>